<dbReference type="InterPro" id="IPR013525">
    <property type="entry name" value="ABC2_TM"/>
</dbReference>
<comment type="subcellular location">
    <subcellularLocation>
        <location evidence="1">Membrane</location>
        <topology evidence="1">Multi-pass membrane protein</topology>
    </subcellularLocation>
</comment>
<feature type="transmembrane region" description="Helical" evidence="5">
    <location>
        <begin position="153"/>
        <end position="174"/>
    </location>
</feature>
<keyword evidence="4 5" id="KW-0472">Membrane</keyword>
<evidence type="ECO:0000256" key="5">
    <source>
        <dbReference type="SAM" id="Phobius"/>
    </source>
</evidence>
<comment type="caution">
    <text evidence="7">The sequence shown here is derived from an EMBL/GenBank/DDBJ whole genome shotgun (WGS) entry which is preliminary data.</text>
</comment>
<feature type="transmembrane region" description="Helical" evidence="5">
    <location>
        <begin position="208"/>
        <end position="229"/>
    </location>
</feature>
<keyword evidence="2 5" id="KW-0812">Transmembrane</keyword>
<feature type="transmembrane region" description="Helical" evidence="5">
    <location>
        <begin position="47"/>
        <end position="71"/>
    </location>
</feature>
<dbReference type="EMBL" id="JBHUML010000006">
    <property type="protein sequence ID" value="MFD2707202.1"/>
    <property type="molecule type" value="Genomic_DNA"/>
</dbReference>
<evidence type="ECO:0000256" key="3">
    <source>
        <dbReference type="ARBA" id="ARBA00022989"/>
    </source>
</evidence>
<evidence type="ECO:0000256" key="2">
    <source>
        <dbReference type="ARBA" id="ARBA00022692"/>
    </source>
</evidence>
<proteinExistence type="predicted"/>
<keyword evidence="8" id="KW-1185">Reference proteome</keyword>
<feature type="transmembrane region" description="Helical" evidence="5">
    <location>
        <begin position="127"/>
        <end position="146"/>
    </location>
</feature>
<keyword evidence="3 5" id="KW-1133">Transmembrane helix</keyword>
<dbReference type="Pfam" id="PF12698">
    <property type="entry name" value="ABC2_membrane_3"/>
    <property type="match status" value="1"/>
</dbReference>
<evidence type="ECO:0000313" key="7">
    <source>
        <dbReference type="EMBL" id="MFD2707202.1"/>
    </source>
</evidence>
<reference evidence="8" key="1">
    <citation type="journal article" date="2019" name="Int. J. Syst. Evol. Microbiol.">
        <title>The Global Catalogue of Microorganisms (GCM) 10K type strain sequencing project: providing services to taxonomists for standard genome sequencing and annotation.</title>
        <authorList>
            <consortium name="The Broad Institute Genomics Platform"/>
            <consortium name="The Broad Institute Genome Sequencing Center for Infectious Disease"/>
            <person name="Wu L."/>
            <person name="Ma J."/>
        </authorList>
    </citation>
    <scope>NUCLEOTIDE SEQUENCE [LARGE SCALE GENOMIC DNA]</scope>
    <source>
        <strain evidence="8">KCTC 33792</strain>
    </source>
</reference>
<name>A0ABW5T590_9BACI</name>
<evidence type="ECO:0000259" key="6">
    <source>
        <dbReference type="Pfam" id="PF12698"/>
    </source>
</evidence>
<feature type="domain" description="ABC-2 type transporter transmembrane" evidence="6">
    <location>
        <begin position="49"/>
        <end position="223"/>
    </location>
</feature>
<accession>A0ABW5T590</accession>
<dbReference type="PANTHER" id="PTHR43471:SF1">
    <property type="entry name" value="ABC TRANSPORTER PERMEASE PROTEIN NOSY-RELATED"/>
    <property type="match status" value="1"/>
</dbReference>
<evidence type="ECO:0000256" key="1">
    <source>
        <dbReference type="ARBA" id="ARBA00004141"/>
    </source>
</evidence>
<evidence type="ECO:0000256" key="4">
    <source>
        <dbReference type="ARBA" id="ARBA00023136"/>
    </source>
</evidence>
<feature type="transmembrane region" description="Helical" evidence="5">
    <location>
        <begin position="21"/>
        <end position="41"/>
    </location>
</feature>
<evidence type="ECO:0000313" key="8">
    <source>
        <dbReference type="Proteomes" id="UP001597520"/>
    </source>
</evidence>
<feature type="transmembrane region" description="Helical" evidence="5">
    <location>
        <begin position="92"/>
        <end position="115"/>
    </location>
</feature>
<protein>
    <submittedName>
        <fullName evidence="7">ABC transporter permease</fullName>
    </submittedName>
</protein>
<sequence>MSHSMKRIYAIFEKDVKDLTKNMYVLTTLIMPIVMAVLLTTSGPAQLGLYFMLINLTFVTVGTYVQSALIAEEKEKNTLRGLMMSPATMAEILIGKSIVSILLTVLTFGICHVIMDGEWANPAVLLPALIITLLFCIVIGTVLGLLTRSLMEASVIIVPFIFLFGMGPIFNVFIEEYAVLQVLEYLPNFQLEYLGRDLDAGNKMAGVAGHYAILAAWMAAAIVTMVIVFQKRTWDE</sequence>
<dbReference type="PANTHER" id="PTHR43471">
    <property type="entry name" value="ABC TRANSPORTER PERMEASE"/>
    <property type="match status" value="1"/>
</dbReference>
<dbReference type="RefSeq" id="WP_380714521.1">
    <property type="nucleotide sequence ID" value="NZ_JBHUML010000006.1"/>
</dbReference>
<organism evidence="7 8">
    <name type="scientific">Salibacterium lacus</name>
    <dbReference type="NCBI Taxonomy" id="1898109"/>
    <lineage>
        <taxon>Bacteria</taxon>
        <taxon>Bacillati</taxon>
        <taxon>Bacillota</taxon>
        <taxon>Bacilli</taxon>
        <taxon>Bacillales</taxon>
        <taxon>Bacillaceae</taxon>
    </lineage>
</organism>
<gene>
    <name evidence="7" type="ORF">ACFSUB_17255</name>
</gene>
<dbReference type="Proteomes" id="UP001597520">
    <property type="component" value="Unassembled WGS sequence"/>
</dbReference>